<dbReference type="Pfam" id="PF13621">
    <property type="entry name" value="Cupin_8"/>
    <property type="match status" value="1"/>
</dbReference>
<dbReference type="PANTHER" id="PTHR12461:SF99">
    <property type="entry name" value="BIFUNCTIONAL PEPTIDASE AND (3S)-LYSYL HYDROXYLASE JMJD7"/>
    <property type="match status" value="1"/>
</dbReference>
<evidence type="ECO:0000313" key="3">
    <source>
        <dbReference type="Proteomes" id="UP000192596"/>
    </source>
</evidence>
<dbReference type="EMBL" id="NAJO01000002">
    <property type="protein sequence ID" value="OQO14552.1"/>
    <property type="molecule type" value="Genomic_DNA"/>
</dbReference>
<dbReference type="STRING" id="1507870.A0A1V8TTP9"/>
<keyword evidence="3" id="KW-1185">Reference proteome</keyword>
<dbReference type="InterPro" id="IPR014710">
    <property type="entry name" value="RmlC-like_jellyroll"/>
</dbReference>
<reference evidence="3" key="1">
    <citation type="submission" date="2017-03" db="EMBL/GenBank/DDBJ databases">
        <title>Genomes of endolithic fungi from Antarctica.</title>
        <authorList>
            <person name="Coleine C."/>
            <person name="Masonjones S."/>
            <person name="Stajich J.E."/>
        </authorList>
    </citation>
    <scope>NUCLEOTIDE SEQUENCE [LARGE SCALE GENOMIC DNA]</scope>
    <source>
        <strain evidence="3">CCFEE 5527</strain>
    </source>
</reference>
<gene>
    <name evidence="2" type="ORF">B0A48_01431</name>
</gene>
<dbReference type="Gene3D" id="2.60.120.10">
    <property type="entry name" value="Jelly Rolls"/>
    <property type="match status" value="1"/>
</dbReference>
<sequence>MESDTLSDPLANLITNYHELNGSTVDELPAVPSALEFMRYVARNRPFVVRGGAKHWPACRKWNATYLRKVIGDSTVKVANTPLGNADAIVEQNEGSLLFVEPHETDEPFEDFLGYVQEDSTFPEDRLQDRHVKYAQTQNGNLPTEYPSLLADVPPDVPFATEALQQPPDAQNFWLGNHRSTTALHKDNYENIYVQIIGQKHFVLLPPVEVACANEQPVTRARYVPASGETGKLVIDVDEVAEAVPTPTWDPDEPNVRATAYSELSRPLRVTFEAGDMFYLPAMWYHKVSQSNGPEGFAVAVNYWYDMSFDGGFWT</sequence>
<feature type="domain" description="JmjC" evidence="1">
    <location>
        <begin position="142"/>
        <end position="315"/>
    </location>
</feature>
<organism evidence="2 3">
    <name type="scientific">Cryoendolithus antarcticus</name>
    <dbReference type="NCBI Taxonomy" id="1507870"/>
    <lineage>
        <taxon>Eukaryota</taxon>
        <taxon>Fungi</taxon>
        <taxon>Dikarya</taxon>
        <taxon>Ascomycota</taxon>
        <taxon>Pezizomycotina</taxon>
        <taxon>Dothideomycetes</taxon>
        <taxon>Dothideomycetidae</taxon>
        <taxon>Cladosporiales</taxon>
        <taxon>Cladosporiaceae</taxon>
        <taxon>Cryoendolithus</taxon>
    </lineage>
</organism>
<dbReference type="AlphaFoldDB" id="A0A1V8TTP9"/>
<proteinExistence type="predicted"/>
<evidence type="ECO:0000259" key="1">
    <source>
        <dbReference type="PROSITE" id="PS51184"/>
    </source>
</evidence>
<dbReference type="Proteomes" id="UP000192596">
    <property type="component" value="Unassembled WGS sequence"/>
</dbReference>
<dbReference type="SMART" id="SM00558">
    <property type="entry name" value="JmjC"/>
    <property type="match status" value="1"/>
</dbReference>
<dbReference type="SUPFAM" id="SSF51197">
    <property type="entry name" value="Clavaminate synthase-like"/>
    <property type="match status" value="1"/>
</dbReference>
<name>A0A1V8TTP9_9PEZI</name>
<dbReference type="InParanoid" id="A0A1V8TTP9"/>
<dbReference type="InterPro" id="IPR003347">
    <property type="entry name" value="JmjC_dom"/>
</dbReference>
<dbReference type="PROSITE" id="PS51184">
    <property type="entry name" value="JMJC"/>
    <property type="match status" value="1"/>
</dbReference>
<comment type="caution">
    <text evidence="2">The sequence shown here is derived from an EMBL/GenBank/DDBJ whole genome shotgun (WGS) entry which is preliminary data.</text>
</comment>
<dbReference type="OrthoDB" id="415358at2759"/>
<dbReference type="InterPro" id="IPR041667">
    <property type="entry name" value="Cupin_8"/>
</dbReference>
<dbReference type="PANTHER" id="PTHR12461">
    <property type="entry name" value="HYPOXIA-INDUCIBLE FACTOR 1 ALPHA INHIBITOR-RELATED"/>
    <property type="match status" value="1"/>
</dbReference>
<protein>
    <recommendedName>
        <fullName evidence="1">JmjC domain-containing protein</fullName>
    </recommendedName>
</protein>
<evidence type="ECO:0000313" key="2">
    <source>
        <dbReference type="EMBL" id="OQO14552.1"/>
    </source>
</evidence>
<accession>A0A1V8TTP9</accession>